<evidence type="ECO:0000259" key="1">
    <source>
        <dbReference type="Pfam" id="PF06568"/>
    </source>
</evidence>
<dbReference type="Pfam" id="PF06568">
    <property type="entry name" value="YjiS-like"/>
    <property type="match status" value="1"/>
</dbReference>
<dbReference type="EMBL" id="BNAP01000003">
    <property type="protein sequence ID" value="GHG84252.1"/>
    <property type="molecule type" value="Genomic_DNA"/>
</dbReference>
<dbReference type="RefSeq" id="WP_028092321.1">
    <property type="nucleotide sequence ID" value="NZ_BNAP01000003.1"/>
</dbReference>
<comment type="caution">
    <text evidence="2">The sequence shown here is derived from an EMBL/GenBank/DDBJ whole genome shotgun (WGS) entry which is preliminary data.</text>
</comment>
<evidence type="ECO:0000313" key="2">
    <source>
        <dbReference type="EMBL" id="GHG84252.1"/>
    </source>
</evidence>
<keyword evidence="3" id="KW-1185">Reference proteome</keyword>
<accession>A0A8J3H6D8</accession>
<feature type="domain" description="YjiS-like" evidence="1">
    <location>
        <begin position="27"/>
        <end position="63"/>
    </location>
</feature>
<protein>
    <recommendedName>
        <fullName evidence="1">YjiS-like domain-containing protein</fullName>
    </recommendedName>
</protein>
<dbReference type="AlphaFoldDB" id="A0A8J3H6D8"/>
<gene>
    <name evidence="2" type="ORF">GCM10010961_10100</name>
</gene>
<proteinExistence type="predicted"/>
<dbReference type="InterPro" id="IPR009506">
    <property type="entry name" value="YjiS-like"/>
</dbReference>
<organism evidence="2 3">
    <name type="scientific">Pseudodonghicola xiamenensis</name>
    <dbReference type="NCBI Taxonomy" id="337702"/>
    <lineage>
        <taxon>Bacteria</taxon>
        <taxon>Pseudomonadati</taxon>
        <taxon>Pseudomonadota</taxon>
        <taxon>Alphaproteobacteria</taxon>
        <taxon>Rhodobacterales</taxon>
        <taxon>Paracoccaceae</taxon>
        <taxon>Pseudodonghicola</taxon>
    </lineage>
</organism>
<reference evidence="2" key="2">
    <citation type="submission" date="2020-09" db="EMBL/GenBank/DDBJ databases">
        <authorList>
            <person name="Sun Q."/>
            <person name="Zhou Y."/>
        </authorList>
    </citation>
    <scope>NUCLEOTIDE SEQUENCE</scope>
    <source>
        <strain evidence="2">CGMCC 1.7081</strain>
    </source>
</reference>
<reference evidence="2" key="1">
    <citation type="journal article" date="2014" name="Int. J. Syst. Evol. Microbiol.">
        <title>Complete genome sequence of Corynebacterium casei LMG S-19264T (=DSM 44701T), isolated from a smear-ripened cheese.</title>
        <authorList>
            <consortium name="US DOE Joint Genome Institute (JGI-PGF)"/>
            <person name="Walter F."/>
            <person name="Albersmeier A."/>
            <person name="Kalinowski J."/>
            <person name="Ruckert C."/>
        </authorList>
    </citation>
    <scope>NUCLEOTIDE SEQUENCE</scope>
    <source>
        <strain evidence="2">CGMCC 1.7081</strain>
    </source>
</reference>
<evidence type="ECO:0000313" key="3">
    <source>
        <dbReference type="Proteomes" id="UP000611500"/>
    </source>
</evidence>
<dbReference type="Proteomes" id="UP000611500">
    <property type="component" value="Unassembled WGS sequence"/>
</dbReference>
<sequence length="72" mass="7769">MAAFDSHRTTYGSAALFGRIGAVICNVIAAVASWNDTRVTRNALSALSDRELEDIGLNRADIEFVAQRKALS</sequence>
<name>A0A8J3H6D8_9RHOB</name>